<proteinExistence type="predicted"/>
<dbReference type="EMBL" id="HBFP01007652">
    <property type="protein sequence ID" value="CAD8821098.1"/>
    <property type="molecule type" value="Transcribed_RNA"/>
</dbReference>
<dbReference type="PROSITE" id="PS50059">
    <property type="entry name" value="FKBP_PPIASE"/>
    <property type="match status" value="1"/>
</dbReference>
<dbReference type="SUPFAM" id="SSF54534">
    <property type="entry name" value="FKBP-like"/>
    <property type="match status" value="1"/>
</dbReference>
<dbReference type="PANTHER" id="PTHR10516">
    <property type="entry name" value="PEPTIDYL-PROLYL CIS-TRANS ISOMERASE"/>
    <property type="match status" value="1"/>
</dbReference>
<dbReference type="InterPro" id="IPR050689">
    <property type="entry name" value="FKBP-type_PPIase"/>
</dbReference>
<evidence type="ECO:0000256" key="4">
    <source>
        <dbReference type="ARBA" id="ARBA00023235"/>
    </source>
</evidence>
<evidence type="ECO:0000259" key="6">
    <source>
        <dbReference type="PROSITE" id="PS50059"/>
    </source>
</evidence>
<dbReference type="InterPro" id="IPR046357">
    <property type="entry name" value="PPIase_dom_sf"/>
</dbReference>
<evidence type="ECO:0000313" key="7">
    <source>
        <dbReference type="EMBL" id="CAD8821098.1"/>
    </source>
</evidence>
<dbReference type="EC" id="5.2.1.8" evidence="2 5"/>
<protein>
    <recommendedName>
        <fullName evidence="2 5">peptidylprolyl isomerase</fullName>
        <ecNumber evidence="2 5">5.2.1.8</ecNumber>
    </recommendedName>
</protein>
<reference evidence="7" key="1">
    <citation type="submission" date="2021-01" db="EMBL/GenBank/DDBJ databases">
        <authorList>
            <person name="Corre E."/>
            <person name="Pelletier E."/>
            <person name="Niang G."/>
            <person name="Scheremetjew M."/>
            <person name="Finn R."/>
            <person name="Kale V."/>
            <person name="Holt S."/>
            <person name="Cochrane G."/>
            <person name="Meng A."/>
            <person name="Brown T."/>
            <person name="Cohen L."/>
        </authorList>
    </citation>
    <scope>NUCLEOTIDE SEQUENCE</scope>
    <source>
        <strain evidence="7">CCMP3278</strain>
    </source>
</reference>
<dbReference type="AlphaFoldDB" id="A0A7S0ZGJ9"/>
<evidence type="ECO:0000256" key="1">
    <source>
        <dbReference type="ARBA" id="ARBA00000971"/>
    </source>
</evidence>
<name>A0A7S0ZGJ9_9RHOD</name>
<dbReference type="GO" id="GO:0003755">
    <property type="term" value="F:peptidyl-prolyl cis-trans isomerase activity"/>
    <property type="evidence" value="ECO:0007669"/>
    <property type="project" value="UniProtKB-KW"/>
</dbReference>
<evidence type="ECO:0000256" key="5">
    <source>
        <dbReference type="PROSITE-ProRule" id="PRU00277"/>
    </source>
</evidence>
<comment type="catalytic activity">
    <reaction evidence="1 5">
        <text>[protein]-peptidylproline (omega=180) = [protein]-peptidylproline (omega=0)</text>
        <dbReference type="Rhea" id="RHEA:16237"/>
        <dbReference type="Rhea" id="RHEA-COMP:10747"/>
        <dbReference type="Rhea" id="RHEA-COMP:10748"/>
        <dbReference type="ChEBI" id="CHEBI:83833"/>
        <dbReference type="ChEBI" id="CHEBI:83834"/>
        <dbReference type="EC" id="5.2.1.8"/>
    </reaction>
</comment>
<gene>
    <name evidence="7" type="ORF">TOLI1172_LOCUS5493</name>
</gene>
<keyword evidence="4 5" id="KW-0413">Isomerase</keyword>
<organism evidence="7">
    <name type="scientific">Timspurckia oligopyrenoides</name>
    <dbReference type="NCBI Taxonomy" id="708627"/>
    <lineage>
        <taxon>Eukaryota</taxon>
        <taxon>Rhodophyta</taxon>
        <taxon>Bangiophyceae</taxon>
        <taxon>Porphyridiales</taxon>
        <taxon>Porphyridiaceae</taxon>
        <taxon>Timspurckia</taxon>
    </lineage>
</organism>
<sequence length="268" mass="29628">MFNNKNISSIDQLYTSANTNFDRKRSEVSSSASNTYETYRNAIQKQQQTESKAEFTDKTRLVSDINKTNDFGNTTASDSDRVSSSAIVKSGRNVNVNSLLTDLSSVQANVLKNRNAVSSEASLAASVIEQNLENARNARFGSIIDVTGDGGVLKLLLKPGTSDEFPSFRSDVKVHFIGTLPDQEQFEFNSSLKDGIPFGFKCGEGMVIRGWEKAIKTMRLGERAWFLIDSEYGYGEKGVPPVIPPNSRLEFIIELVELNKKTVTSMLI</sequence>
<keyword evidence="3 5" id="KW-0697">Rotamase</keyword>
<feature type="domain" description="PPIase FKBP-type" evidence="6">
    <location>
        <begin position="169"/>
        <end position="259"/>
    </location>
</feature>
<dbReference type="PANTHER" id="PTHR10516:SF443">
    <property type="entry name" value="FK506-BINDING PROTEIN 59-RELATED"/>
    <property type="match status" value="1"/>
</dbReference>
<dbReference type="Gene3D" id="3.10.50.40">
    <property type="match status" value="1"/>
</dbReference>
<evidence type="ECO:0000256" key="2">
    <source>
        <dbReference type="ARBA" id="ARBA00013194"/>
    </source>
</evidence>
<accession>A0A7S0ZGJ9</accession>
<evidence type="ECO:0000256" key="3">
    <source>
        <dbReference type="ARBA" id="ARBA00023110"/>
    </source>
</evidence>
<dbReference type="Pfam" id="PF00254">
    <property type="entry name" value="FKBP_C"/>
    <property type="match status" value="1"/>
</dbReference>
<dbReference type="InterPro" id="IPR001179">
    <property type="entry name" value="PPIase_FKBP_dom"/>
</dbReference>